<keyword evidence="1" id="KW-0812">Transmembrane</keyword>
<dbReference type="InterPro" id="IPR013783">
    <property type="entry name" value="Ig-like_fold"/>
</dbReference>
<name>A0A3P9NY46_POERE</name>
<keyword evidence="1" id="KW-1133">Transmembrane helix</keyword>
<dbReference type="InterPro" id="IPR007110">
    <property type="entry name" value="Ig-like_dom"/>
</dbReference>
<reference evidence="3" key="2">
    <citation type="submission" date="2025-08" db="UniProtKB">
        <authorList>
            <consortium name="Ensembl"/>
        </authorList>
    </citation>
    <scope>IDENTIFICATION</scope>
    <source>
        <strain evidence="3">Guanapo</strain>
    </source>
</reference>
<dbReference type="PANTHER" id="PTHR15923:SF6">
    <property type="entry name" value="IMMUNOGLOBULIN-LIKE DOMAIN CONTAINING RECEPTOR 1B PRECURSOR"/>
    <property type="match status" value="1"/>
</dbReference>
<dbReference type="Gene3D" id="2.60.40.10">
    <property type="entry name" value="Immunoglobulins"/>
    <property type="match status" value="1"/>
</dbReference>
<sequence length="173" mass="19751">GDSVELEYIALFLFFLPLLSIQVIVPEVQRTTALFASVIIRCDYTTSANPQEVLVTWRFKSFCKDPVLEYYSTGEFSISDWLNKTNILTDPANDCPDSQRTVRTVIQKRGINEPTLGSEYRNRKITIQNKADLVINEVMWWDNGMYYCSIDAPGDTTGSKILEIIINLQILIN</sequence>
<evidence type="ECO:0000313" key="4">
    <source>
        <dbReference type="Proteomes" id="UP000242638"/>
    </source>
</evidence>
<keyword evidence="4" id="KW-1185">Reference proteome</keyword>
<accession>A0A3P9NY46</accession>
<dbReference type="Bgee" id="ENSPREG00000009773">
    <property type="expression patterns" value="Expressed in caudal fin and 1 other cell type or tissue"/>
</dbReference>
<dbReference type="Ensembl" id="ENSPRET00000014638.1">
    <property type="protein sequence ID" value="ENSPREP00000014492.1"/>
    <property type="gene ID" value="ENSPREG00000009773.1"/>
</dbReference>
<dbReference type="PANTHER" id="PTHR15923">
    <property type="entry name" value="TRANSMEMBRANE AND IMMUNOGLOBULIN DOMAIN-CONTAINING PROTEIN"/>
    <property type="match status" value="1"/>
</dbReference>
<organism evidence="3 4">
    <name type="scientific">Poecilia reticulata</name>
    <name type="common">Guppy</name>
    <name type="synonym">Acanthophacelus reticulatus</name>
    <dbReference type="NCBI Taxonomy" id="8081"/>
    <lineage>
        <taxon>Eukaryota</taxon>
        <taxon>Metazoa</taxon>
        <taxon>Chordata</taxon>
        <taxon>Craniata</taxon>
        <taxon>Vertebrata</taxon>
        <taxon>Euteleostomi</taxon>
        <taxon>Actinopterygii</taxon>
        <taxon>Neopterygii</taxon>
        <taxon>Teleostei</taxon>
        <taxon>Neoteleostei</taxon>
        <taxon>Acanthomorphata</taxon>
        <taxon>Ovalentaria</taxon>
        <taxon>Atherinomorphae</taxon>
        <taxon>Cyprinodontiformes</taxon>
        <taxon>Poeciliidae</taxon>
        <taxon>Poeciliinae</taxon>
        <taxon>Poecilia</taxon>
    </lineage>
</organism>
<keyword evidence="1" id="KW-0472">Membrane</keyword>
<dbReference type="GeneTree" id="ENSGT00950000183058"/>
<evidence type="ECO:0000313" key="3">
    <source>
        <dbReference type="Ensembl" id="ENSPREP00000014492.1"/>
    </source>
</evidence>
<dbReference type="GO" id="GO:0005886">
    <property type="term" value="C:plasma membrane"/>
    <property type="evidence" value="ECO:0007669"/>
    <property type="project" value="TreeGrafter"/>
</dbReference>
<evidence type="ECO:0000259" key="2">
    <source>
        <dbReference type="PROSITE" id="PS50835"/>
    </source>
</evidence>
<dbReference type="AlphaFoldDB" id="A0A3P9NY46"/>
<dbReference type="Proteomes" id="UP000242638">
    <property type="component" value="Unassembled WGS sequence"/>
</dbReference>
<proteinExistence type="predicted"/>
<dbReference type="PROSITE" id="PS50835">
    <property type="entry name" value="IG_LIKE"/>
    <property type="match status" value="1"/>
</dbReference>
<dbReference type="SUPFAM" id="SSF48726">
    <property type="entry name" value="Immunoglobulin"/>
    <property type="match status" value="1"/>
</dbReference>
<reference evidence="3" key="3">
    <citation type="submission" date="2025-09" db="UniProtKB">
        <authorList>
            <consortium name="Ensembl"/>
        </authorList>
    </citation>
    <scope>IDENTIFICATION</scope>
    <source>
        <strain evidence="3">Guanapo</strain>
    </source>
</reference>
<feature type="domain" description="Ig-like" evidence="2">
    <location>
        <begin position="17"/>
        <end position="165"/>
    </location>
</feature>
<protein>
    <submittedName>
        <fullName evidence="3">Immunoglobulin-like domain containing receptor 1b</fullName>
    </submittedName>
</protein>
<feature type="transmembrane region" description="Helical" evidence="1">
    <location>
        <begin position="6"/>
        <end position="25"/>
    </location>
</feature>
<dbReference type="GO" id="GO:0070506">
    <property type="term" value="F:high-density lipoprotein particle receptor activity"/>
    <property type="evidence" value="ECO:0007669"/>
    <property type="project" value="TreeGrafter"/>
</dbReference>
<evidence type="ECO:0000256" key="1">
    <source>
        <dbReference type="SAM" id="Phobius"/>
    </source>
</evidence>
<reference evidence="4" key="1">
    <citation type="submission" date="2013-11" db="EMBL/GenBank/DDBJ databases">
        <title>The genomic landscape of the Guanapo guppy.</title>
        <authorList>
            <person name="Kuenstner A."/>
            <person name="Dreyer C."/>
        </authorList>
    </citation>
    <scope>NUCLEOTIDE SEQUENCE</scope>
    <source>
        <strain evidence="4">Guanapo</strain>
    </source>
</reference>
<dbReference type="InterPro" id="IPR036179">
    <property type="entry name" value="Ig-like_dom_sf"/>
</dbReference>
<dbReference type="InterPro" id="IPR051874">
    <property type="entry name" value="Ig-like_domain-LISCH7"/>
</dbReference>